<dbReference type="EMBL" id="JASBWT010000019">
    <property type="protein sequence ID" value="KAJ9096425.1"/>
    <property type="molecule type" value="Genomic_DNA"/>
</dbReference>
<sequence length="910" mass="101671">MESRRDVAALLESMMDDDGSNPEYGSRDMSSQVKVQAKDTSPLTESSNNLDLLRFHRSMKSRRIAIRNKRIKRRETHHAKDAWIMDRMASSGMGEGSEFLCWAFEKERKRSSKMDLREPGDEESNEEDENEDEDGGEDDTGLAGQSDECDIRTSELPNTNLGHLEGDIDDSTLLVFSSDTLSAKLYHLITNYPPQAFPLSRRTLPANSIYLLARYAAYRGGDDTSGENLAGLLEMVMLEVERVCMSDERMRRLCEEEDLCPMVEEMINALQGIPNLPVAVWVRTLIERFSWSHSVHIIRLVETKLDGLIDPALLDHELADDPQVKFEDEWASTSFFRSLTAAASSKKMRNPVPAVSSLFEDSALPGSPRSAVPVTPSRSMAESSKSPRGMMDSPRASVGKTLRRPRSVTDLGASVTDTLRDALFEDTVSPSNIIGILSSTLLVLQVYSVNPAFILQIFSQVFVWMAAETFNRIISSVSGKRYQCRSKAMQIRLNLEALAEWIRLQSALPDEIYKVQFRRVTQLLQWLQCSSQITDIQIMIPTIRHLPDLTPLQLQRAIRDYRFEVGESRISSECLQHLTELQQDWERRRVKSDIDRIHREVGIRRSSRRSYESGDSPDSCFGAQDIDTLEGDEINTIFGPNAGMAPYKPASSPQSASEFEDSRFMLPLAVPQNSFLPAFVLDQIYHSMDGTGNGTSTFNNNSTFLTDTTPHHLLRYNIRQSQELLRLPADFLDWLQAVEARGGSRTPLQTIVVDPRNRKLMTMSVSSQSISVTATTPERALPSGRLSNHNQTNQSPVSPAYAHRALRLRNDGTAPQSADRPIRLRQLSSGSAGSVNGNSPMVLSEKSATSGRRHTPEGSTPPVSPLRHKGPVGSTALGNLTTQFWPRARQPSNVSVDGYVGSSDDEDSYF</sequence>
<organism evidence="1 2">
    <name type="scientific">Naganishia friedmannii</name>
    <dbReference type="NCBI Taxonomy" id="89922"/>
    <lineage>
        <taxon>Eukaryota</taxon>
        <taxon>Fungi</taxon>
        <taxon>Dikarya</taxon>
        <taxon>Basidiomycota</taxon>
        <taxon>Agaricomycotina</taxon>
        <taxon>Tremellomycetes</taxon>
        <taxon>Filobasidiales</taxon>
        <taxon>Filobasidiaceae</taxon>
        <taxon>Naganishia</taxon>
    </lineage>
</organism>
<dbReference type="Proteomes" id="UP001227268">
    <property type="component" value="Unassembled WGS sequence"/>
</dbReference>
<protein>
    <submittedName>
        <fullName evidence="1">Uncharacterized protein</fullName>
    </submittedName>
</protein>
<evidence type="ECO:0000313" key="1">
    <source>
        <dbReference type="EMBL" id="KAJ9096425.1"/>
    </source>
</evidence>
<gene>
    <name evidence="1" type="ORF">QFC21_005247</name>
</gene>
<keyword evidence="2" id="KW-1185">Reference proteome</keyword>
<reference evidence="1" key="1">
    <citation type="submission" date="2023-04" db="EMBL/GenBank/DDBJ databases">
        <title>Draft Genome sequencing of Naganishia species isolated from polar environments using Oxford Nanopore Technology.</title>
        <authorList>
            <person name="Leo P."/>
            <person name="Venkateswaran K."/>
        </authorList>
    </citation>
    <scope>NUCLEOTIDE SEQUENCE</scope>
    <source>
        <strain evidence="1">MNA-CCFEE 5423</strain>
    </source>
</reference>
<accession>A0ACC2VBF9</accession>
<comment type="caution">
    <text evidence="1">The sequence shown here is derived from an EMBL/GenBank/DDBJ whole genome shotgun (WGS) entry which is preliminary data.</text>
</comment>
<name>A0ACC2VBF9_9TREE</name>
<evidence type="ECO:0000313" key="2">
    <source>
        <dbReference type="Proteomes" id="UP001227268"/>
    </source>
</evidence>
<proteinExistence type="predicted"/>